<dbReference type="InterPro" id="IPR050116">
    <property type="entry name" value="DNA_polymerase-Y"/>
</dbReference>
<dbReference type="SUPFAM" id="SSF56672">
    <property type="entry name" value="DNA/RNA polymerases"/>
    <property type="match status" value="1"/>
</dbReference>
<keyword evidence="7 16" id="KW-0548">Nucleotidyltransferase</keyword>
<evidence type="ECO:0000256" key="13">
    <source>
        <dbReference type="ARBA" id="ARBA00023125"/>
    </source>
</evidence>
<dbReference type="InterPro" id="IPR024728">
    <property type="entry name" value="PolY_HhH_motif"/>
</dbReference>
<feature type="active site" evidence="16">
    <location>
        <position position="107"/>
    </location>
</feature>
<feature type="domain" description="UmuC" evidence="17">
    <location>
        <begin position="7"/>
        <end position="188"/>
    </location>
</feature>
<dbReference type="Pfam" id="PF00817">
    <property type="entry name" value="IMS"/>
    <property type="match status" value="1"/>
</dbReference>
<dbReference type="GO" id="GO:0006281">
    <property type="term" value="P:DNA repair"/>
    <property type="evidence" value="ECO:0007669"/>
    <property type="project" value="UniProtKB-UniRule"/>
</dbReference>
<comment type="subunit">
    <text evidence="3 16">Monomer.</text>
</comment>
<dbReference type="Proteomes" id="UP000464780">
    <property type="component" value="Chromosome"/>
</dbReference>
<dbReference type="GO" id="GO:0042276">
    <property type="term" value="P:error-prone translesion synthesis"/>
    <property type="evidence" value="ECO:0007669"/>
    <property type="project" value="TreeGrafter"/>
</dbReference>
<dbReference type="InterPro" id="IPR036775">
    <property type="entry name" value="DNA_pol_Y-fam_lit_finger_sf"/>
</dbReference>
<organism evidence="18 19">
    <name type="scientific">Bacillus cereus</name>
    <dbReference type="NCBI Taxonomy" id="1396"/>
    <lineage>
        <taxon>Bacteria</taxon>
        <taxon>Bacillati</taxon>
        <taxon>Bacillota</taxon>
        <taxon>Bacilli</taxon>
        <taxon>Bacillales</taxon>
        <taxon>Bacillaceae</taxon>
        <taxon>Bacillus</taxon>
        <taxon>Bacillus cereus group</taxon>
    </lineage>
</organism>
<dbReference type="PANTHER" id="PTHR11076">
    <property type="entry name" value="DNA REPAIR POLYMERASE UMUC / TRANSFERASE FAMILY MEMBER"/>
    <property type="match status" value="1"/>
</dbReference>
<evidence type="ECO:0000256" key="15">
    <source>
        <dbReference type="ARBA" id="ARBA00049244"/>
    </source>
</evidence>
<evidence type="ECO:0000256" key="12">
    <source>
        <dbReference type="ARBA" id="ARBA00022932"/>
    </source>
</evidence>
<evidence type="ECO:0000256" key="3">
    <source>
        <dbReference type="ARBA" id="ARBA00011245"/>
    </source>
</evidence>
<dbReference type="FunFam" id="3.30.1490.100:FF:000004">
    <property type="entry name" value="DNA polymerase IV"/>
    <property type="match status" value="1"/>
</dbReference>
<keyword evidence="5 16" id="KW-0963">Cytoplasm</keyword>
<comment type="subcellular location">
    <subcellularLocation>
        <location evidence="1 16">Cytoplasm</location>
    </subcellularLocation>
</comment>
<accession>A0AB73UEP7</accession>
<dbReference type="GO" id="GO:0003887">
    <property type="term" value="F:DNA-directed DNA polymerase activity"/>
    <property type="evidence" value="ECO:0007669"/>
    <property type="project" value="UniProtKB-UniRule"/>
</dbReference>
<comment type="cofactor">
    <cofactor evidence="16">
        <name>Mg(2+)</name>
        <dbReference type="ChEBI" id="CHEBI:18420"/>
    </cofactor>
    <text evidence="16">Binds 2 magnesium ions per subunit.</text>
</comment>
<keyword evidence="10 16" id="KW-0227">DNA damage</keyword>
<dbReference type="Pfam" id="PF11798">
    <property type="entry name" value="IMS_HHH"/>
    <property type="match status" value="1"/>
</dbReference>
<dbReference type="FunFam" id="3.40.1170.60:FF:000001">
    <property type="entry name" value="DNA polymerase IV"/>
    <property type="match status" value="1"/>
</dbReference>
<dbReference type="InterPro" id="IPR017961">
    <property type="entry name" value="DNA_pol_Y-fam_little_finger"/>
</dbReference>
<sequence>MKMVRKIIHIDMDAFYSSIEQRDNPKLVGKPVVIARDPKQRGVVSTCSYEARKYGIYSSMSSHQAYKLCPHAIFIPPRIEYYKEVSKEIMNIFQRYTDIIEPIAFDEAFLDVTQNKFGTPSATIIAQHIQRTIYKEVGLTSSAGVSYNKFIAKLSSDFQKPCGLTVIPPEKADEFLESLPISKFFGVGKVTEKKMHSLDIFNGADLKKWSEEDLIKYFNKRGHKLFKNVRGEDNSPVKPHKKRKSIGKEHTFENNIANEDVILAKLKILSEQLEKSLQKLGIHGKTIMLKIRYSNFSTNTKRISIQSYIKESGCIYRYATGLWGEVYVGNQHIRSIGIYLTGLAPISFNNLTIDEFL</sequence>
<proteinExistence type="inferred from homology"/>
<dbReference type="Gene3D" id="3.30.1490.100">
    <property type="entry name" value="DNA polymerase, Y-family, little finger domain"/>
    <property type="match status" value="1"/>
</dbReference>
<gene>
    <name evidence="16 18" type="primary">dinB</name>
    <name evidence="18" type="ORF">C1N66_07695</name>
</gene>
<comment type="function">
    <text evidence="16">Poorly processive, error-prone DNA polymerase involved in untargeted mutagenesis. Copies undamaged DNA at stalled replication forks, which arise in vivo from mismatched or misaligned primer ends. These misaligned primers can be extended by PolIV. Exhibits no 3'-5' exonuclease (proofreading) activity. May be involved in translesional synthesis, in conjunction with the beta clamp from PolIII.</text>
</comment>
<dbReference type="InterPro" id="IPR043128">
    <property type="entry name" value="Rev_trsase/Diguanyl_cyclase"/>
</dbReference>
<evidence type="ECO:0000256" key="7">
    <source>
        <dbReference type="ARBA" id="ARBA00022695"/>
    </source>
</evidence>
<evidence type="ECO:0000313" key="18">
    <source>
        <dbReference type="EMBL" id="QHV43053.1"/>
    </source>
</evidence>
<keyword evidence="12 16" id="KW-0239">DNA-directed DNA polymerase</keyword>
<keyword evidence="13 16" id="KW-0238">DNA-binding</keyword>
<dbReference type="GO" id="GO:0005829">
    <property type="term" value="C:cytosol"/>
    <property type="evidence" value="ECO:0007669"/>
    <property type="project" value="TreeGrafter"/>
</dbReference>
<keyword evidence="9 16" id="KW-0479">Metal-binding</keyword>
<evidence type="ECO:0000256" key="5">
    <source>
        <dbReference type="ARBA" id="ARBA00022490"/>
    </source>
</evidence>
<feature type="binding site" evidence="16">
    <location>
        <position position="106"/>
    </location>
    <ligand>
        <name>Mg(2+)</name>
        <dbReference type="ChEBI" id="CHEBI:18420"/>
    </ligand>
</feature>
<evidence type="ECO:0000256" key="9">
    <source>
        <dbReference type="ARBA" id="ARBA00022723"/>
    </source>
</evidence>
<feature type="site" description="Substrate discrimination" evidence="16">
    <location>
        <position position="16"/>
    </location>
</feature>
<dbReference type="InterPro" id="IPR022880">
    <property type="entry name" value="DNApol_IV"/>
</dbReference>
<dbReference type="Pfam" id="PF11799">
    <property type="entry name" value="IMS_C"/>
    <property type="match status" value="1"/>
</dbReference>
<dbReference type="NCBIfam" id="NF002677">
    <property type="entry name" value="PRK02406.1"/>
    <property type="match status" value="1"/>
</dbReference>
<reference evidence="18 19" key="1">
    <citation type="submission" date="2018-03" db="EMBL/GenBank/DDBJ databases">
        <title>The complete genome of bacterial strain SGAir0260.</title>
        <authorList>
            <person name="Schuster S.C."/>
        </authorList>
    </citation>
    <scope>NUCLEOTIDE SEQUENCE [LARGE SCALE GENOMIC DNA]</scope>
    <source>
        <strain evidence="18 19">SGAir0260</strain>
    </source>
</reference>
<dbReference type="GO" id="GO:0006261">
    <property type="term" value="P:DNA-templated DNA replication"/>
    <property type="evidence" value="ECO:0007669"/>
    <property type="project" value="UniProtKB-UniRule"/>
</dbReference>
<evidence type="ECO:0000256" key="16">
    <source>
        <dbReference type="HAMAP-Rule" id="MF_01113"/>
    </source>
</evidence>
<dbReference type="AlphaFoldDB" id="A0AB73UEP7"/>
<keyword evidence="8 16" id="KW-0235">DNA replication</keyword>
<keyword evidence="4 16" id="KW-0515">Mutator protein</keyword>
<evidence type="ECO:0000256" key="2">
    <source>
        <dbReference type="ARBA" id="ARBA00010945"/>
    </source>
</evidence>
<dbReference type="GO" id="GO:0009432">
    <property type="term" value="P:SOS response"/>
    <property type="evidence" value="ECO:0007669"/>
    <property type="project" value="TreeGrafter"/>
</dbReference>
<evidence type="ECO:0000256" key="4">
    <source>
        <dbReference type="ARBA" id="ARBA00022457"/>
    </source>
</evidence>
<evidence type="ECO:0000256" key="1">
    <source>
        <dbReference type="ARBA" id="ARBA00004496"/>
    </source>
</evidence>
<protein>
    <recommendedName>
        <fullName evidence="16">DNA polymerase IV</fullName>
        <shortName evidence="16">Pol IV</shortName>
        <ecNumber evidence="16">2.7.7.7</ecNumber>
    </recommendedName>
</protein>
<comment type="catalytic activity">
    <reaction evidence="15 16">
        <text>DNA(n) + a 2'-deoxyribonucleoside 5'-triphosphate = DNA(n+1) + diphosphate</text>
        <dbReference type="Rhea" id="RHEA:22508"/>
        <dbReference type="Rhea" id="RHEA-COMP:17339"/>
        <dbReference type="Rhea" id="RHEA-COMP:17340"/>
        <dbReference type="ChEBI" id="CHEBI:33019"/>
        <dbReference type="ChEBI" id="CHEBI:61560"/>
        <dbReference type="ChEBI" id="CHEBI:173112"/>
        <dbReference type="EC" id="2.7.7.7"/>
    </reaction>
</comment>
<dbReference type="Gene3D" id="3.30.70.270">
    <property type="match status" value="1"/>
</dbReference>
<dbReference type="HAMAP" id="MF_01113">
    <property type="entry name" value="DNApol_IV"/>
    <property type="match status" value="1"/>
</dbReference>
<name>A0AB73UEP7_BACCE</name>
<dbReference type="InterPro" id="IPR043502">
    <property type="entry name" value="DNA/RNA_pol_sf"/>
</dbReference>
<evidence type="ECO:0000256" key="6">
    <source>
        <dbReference type="ARBA" id="ARBA00022679"/>
    </source>
</evidence>
<dbReference type="PANTHER" id="PTHR11076:SF33">
    <property type="entry name" value="DNA POLYMERASE KAPPA"/>
    <property type="match status" value="1"/>
</dbReference>
<dbReference type="GO" id="GO:0000287">
    <property type="term" value="F:magnesium ion binding"/>
    <property type="evidence" value="ECO:0007669"/>
    <property type="project" value="UniProtKB-UniRule"/>
</dbReference>
<dbReference type="EC" id="2.7.7.7" evidence="16"/>
<dbReference type="EMBL" id="CP028009">
    <property type="protein sequence ID" value="QHV43053.1"/>
    <property type="molecule type" value="Genomic_DNA"/>
</dbReference>
<keyword evidence="6 16" id="KW-0808">Transferase</keyword>
<feature type="binding site" evidence="16">
    <location>
        <position position="11"/>
    </location>
    <ligand>
        <name>Mg(2+)</name>
        <dbReference type="ChEBI" id="CHEBI:18420"/>
    </ligand>
</feature>
<keyword evidence="11 16" id="KW-0460">Magnesium</keyword>
<dbReference type="PROSITE" id="PS50173">
    <property type="entry name" value="UMUC"/>
    <property type="match status" value="1"/>
</dbReference>
<dbReference type="GO" id="GO:0003684">
    <property type="term" value="F:damaged DNA binding"/>
    <property type="evidence" value="ECO:0007669"/>
    <property type="project" value="InterPro"/>
</dbReference>
<dbReference type="InterPro" id="IPR001126">
    <property type="entry name" value="UmuC"/>
</dbReference>
<evidence type="ECO:0000256" key="10">
    <source>
        <dbReference type="ARBA" id="ARBA00022763"/>
    </source>
</evidence>
<evidence type="ECO:0000256" key="14">
    <source>
        <dbReference type="ARBA" id="ARBA00023204"/>
    </source>
</evidence>
<dbReference type="Gene3D" id="1.10.150.20">
    <property type="entry name" value="5' to 3' exonuclease, C-terminal subdomain"/>
    <property type="match status" value="1"/>
</dbReference>
<evidence type="ECO:0000256" key="8">
    <source>
        <dbReference type="ARBA" id="ARBA00022705"/>
    </source>
</evidence>
<keyword evidence="14 16" id="KW-0234">DNA repair</keyword>
<dbReference type="RefSeq" id="WP_162279872.1">
    <property type="nucleotide sequence ID" value="NZ_CP028009.1"/>
</dbReference>
<dbReference type="SUPFAM" id="SSF100879">
    <property type="entry name" value="Lesion bypass DNA polymerase (Y-family), little finger domain"/>
    <property type="match status" value="1"/>
</dbReference>
<comment type="similarity">
    <text evidence="2 16">Belongs to the DNA polymerase type-Y family.</text>
</comment>
<evidence type="ECO:0000256" key="11">
    <source>
        <dbReference type="ARBA" id="ARBA00022842"/>
    </source>
</evidence>
<evidence type="ECO:0000259" key="17">
    <source>
        <dbReference type="PROSITE" id="PS50173"/>
    </source>
</evidence>
<dbReference type="Gene3D" id="3.40.1170.60">
    <property type="match status" value="1"/>
</dbReference>
<evidence type="ECO:0000313" key="19">
    <source>
        <dbReference type="Proteomes" id="UP000464780"/>
    </source>
</evidence>
<dbReference type="CDD" id="cd03586">
    <property type="entry name" value="PolY_Pol_IV_kappa"/>
    <property type="match status" value="1"/>
</dbReference>